<feature type="transmembrane region" description="Helical" evidence="1">
    <location>
        <begin position="12"/>
        <end position="33"/>
    </location>
</feature>
<keyword evidence="1" id="KW-1133">Transmembrane helix</keyword>
<keyword evidence="1" id="KW-0472">Membrane</keyword>
<keyword evidence="3" id="KW-1185">Reference proteome</keyword>
<accession>A0ABS9AVM1</accession>
<evidence type="ECO:0000313" key="2">
    <source>
        <dbReference type="EMBL" id="MCE8025742.1"/>
    </source>
</evidence>
<evidence type="ECO:0000256" key="1">
    <source>
        <dbReference type="SAM" id="Phobius"/>
    </source>
</evidence>
<dbReference type="RefSeq" id="WP_234254702.1">
    <property type="nucleotide sequence ID" value="NZ_JABFTV010000009.1"/>
</dbReference>
<organism evidence="2 3">
    <name type="scientific">Billgrantia aerodenitrificans</name>
    <dbReference type="NCBI Taxonomy" id="2733483"/>
    <lineage>
        <taxon>Bacteria</taxon>
        <taxon>Pseudomonadati</taxon>
        <taxon>Pseudomonadota</taxon>
        <taxon>Gammaproteobacteria</taxon>
        <taxon>Oceanospirillales</taxon>
        <taxon>Halomonadaceae</taxon>
        <taxon>Billgrantia</taxon>
    </lineage>
</organism>
<keyword evidence="1" id="KW-0812">Transmembrane</keyword>
<evidence type="ECO:0008006" key="4">
    <source>
        <dbReference type="Google" id="ProtNLM"/>
    </source>
</evidence>
<feature type="transmembrane region" description="Helical" evidence="1">
    <location>
        <begin position="134"/>
        <end position="156"/>
    </location>
</feature>
<feature type="transmembrane region" description="Helical" evidence="1">
    <location>
        <begin position="232"/>
        <end position="250"/>
    </location>
</feature>
<dbReference type="EMBL" id="JABFTV010000009">
    <property type="protein sequence ID" value="MCE8025742.1"/>
    <property type="molecule type" value="Genomic_DNA"/>
</dbReference>
<proteinExistence type="predicted"/>
<sequence>MLTKSYQERTVLYAFLLVPIFFGASYFLLHFYVDGDQVHYHRFYNSLKFATFQEVPSLALAQLSSREVLSPYLIWIGASLGIDKNVYVSFLNVLLLSGIFLILRKHHVSWLAVALVLTNFYTVVLLTGAERLKIAFIIIVYAFYFSGLVRNVLLFLSPMAHFQSLLFFPSIIFCTLAKDVKIFLRRRAIRVSSFRMVVVAGLSSFFIAYFFWDGIFIKGASHAARDTSALELLNIIILSFVSIFVAVNKFRIMMALLPFYPMIAILGGMRINMLAVVTVIYLLMVEHKLNHPAMILMLTYFSYKSVPFIKNIIVYGNGFF</sequence>
<evidence type="ECO:0000313" key="3">
    <source>
        <dbReference type="Proteomes" id="UP001320272"/>
    </source>
</evidence>
<feature type="transmembrane region" description="Helical" evidence="1">
    <location>
        <begin position="192"/>
        <end position="212"/>
    </location>
</feature>
<feature type="transmembrane region" description="Helical" evidence="1">
    <location>
        <begin position="262"/>
        <end position="284"/>
    </location>
</feature>
<name>A0ABS9AVM1_9GAMM</name>
<feature type="transmembrane region" description="Helical" evidence="1">
    <location>
        <begin position="86"/>
        <end position="103"/>
    </location>
</feature>
<reference evidence="2 3" key="1">
    <citation type="journal article" date="2021" name="Front. Microbiol.">
        <title>Aerobic Denitrification and Heterotrophic Sulfur Oxidation in the Genus Halomonas Revealed by Six Novel Species Characterizations and Genome-Based Analysis.</title>
        <authorList>
            <person name="Wang L."/>
            <person name="Shao Z."/>
        </authorList>
    </citation>
    <scope>NUCLEOTIDE SEQUENCE [LARGE SCALE GENOMIC DNA]</scope>
    <source>
        <strain evidence="2 3">MCCC 1A11058</strain>
    </source>
</reference>
<comment type="caution">
    <text evidence="2">The sequence shown here is derived from an EMBL/GenBank/DDBJ whole genome shotgun (WGS) entry which is preliminary data.</text>
</comment>
<gene>
    <name evidence="2" type="ORF">HOP59_16560</name>
</gene>
<feature type="transmembrane region" description="Helical" evidence="1">
    <location>
        <begin position="109"/>
        <end position="127"/>
    </location>
</feature>
<dbReference type="Proteomes" id="UP001320272">
    <property type="component" value="Unassembled WGS sequence"/>
</dbReference>
<protein>
    <recommendedName>
        <fullName evidence="4">EpsG family protein</fullName>
    </recommendedName>
</protein>